<evidence type="ECO:0000313" key="3">
    <source>
        <dbReference type="EMBL" id="MBC8335195.1"/>
    </source>
</evidence>
<dbReference type="AlphaFoldDB" id="A0A8J6NIW2"/>
<evidence type="ECO:0000259" key="2">
    <source>
        <dbReference type="Pfam" id="PF16653"/>
    </source>
</evidence>
<evidence type="ECO:0000313" key="4">
    <source>
        <dbReference type="Proteomes" id="UP000614469"/>
    </source>
</evidence>
<feature type="domain" description="Saccharopine dehydrogenase-like C-terminal" evidence="2">
    <location>
        <begin position="129"/>
        <end position="377"/>
    </location>
</feature>
<dbReference type="Pfam" id="PF03435">
    <property type="entry name" value="Sacchrp_dh_NADP"/>
    <property type="match status" value="1"/>
</dbReference>
<dbReference type="EMBL" id="JACNJN010000094">
    <property type="protein sequence ID" value="MBC8335195.1"/>
    <property type="molecule type" value="Genomic_DNA"/>
</dbReference>
<evidence type="ECO:0000259" key="1">
    <source>
        <dbReference type="Pfam" id="PF03435"/>
    </source>
</evidence>
<gene>
    <name evidence="3" type="ORF">H8E29_08025</name>
</gene>
<comment type="caution">
    <text evidence="3">The sequence shown here is derived from an EMBL/GenBank/DDBJ whole genome shotgun (WGS) entry which is preliminary data.</text>
</comment>
<dbReference type="InterPro" id="IPR036291">
    <property type="entry name" value="NAD(P)-bd_dom_sf"/>
</dbReference>
<sequence>MRIFVLGGAGKMGCISVQSLAMDDRVDEVIIADINTEQAQIVADYIDSPKIKVQKVDITDEENFVTALKGSDVCLNAAIYYMNLNVMEACLKAGVHYTDMGGLFYGTREQLKLHARFAAEGLSAVLCMGSAPGVPNIQTRYAADRLDSIESIRIYDGIKPPAPDDPRFSYAVPTILDELTVDPMVFENGEFVAKPPLSGFEDYWFEPPLGMIPMHLSLHSEVATLPVTFKDMGVKECFFKINYWGMAKNTVEKIRVLTDYGFTNAEPVNVKGISVAPRDLAISLLADYVHSADDLLAPPTAEPPDWAKEIVTEIRGTKDGEDITYRLGTLTCKGALPTGLAPAIAAIWLAEGRVEPGVYPPEACLDPEDFFKELEKRDIITKVTVTQKI</sequence>
<proteinExistence type="predicted"/>
<dbReference type="Proteomes" id="UP000614469">
    <property type="component" value="Unassembled WGS sequence"/>
</dbReference>
<accession>A0A8J6NIW2</accession>
<reference evidence="3 4" key="1">
    <citation type="submission" date="2020-08" db="EMBL/GenBank/DDBJ databases">
        <title>Bridging the membrane lipid divide: bacteria of the FCB group superphylum have the potential to synthesize archaeal ether lipids.</title>
        <authorList>
            <person name="Villanueva L."/>
            <person name="Von Meijenfeldt F.A.B."/>
            <person name="Westbye A.B."/>
            <person name="Yadav S."/>
            <person name="Hopmans E.C."/>
            <person name="Dutilh B.E."/>
            <person name="Sinninghe Damste J.S."/>
        </authorList>
    </citation>
    <scope>NUCLEOTIDE SEQUENCE [LARGE SCALE GENOMIC DNA]</scope>
    <source>
        <strain evidence="3">NIOZ-UU36</strain>
    </source>
</reference>
<dbReference type="InterPro" id="IPR032095">
    <property type="entry name" value="Sacchrp_dh-like_C"/>
</dbReference>
<feature type="domain" description="Saccharopine dehydrogenase NADP binding" evidence="1">
    <location>
        <begin position="3"/>
        <end position="125"/>
    </location>
</feature>
<organism evidence="3 4">
    <name type="scientific">Candidatus Desulfolinea nitratireducens</name>
    <dbReference type="NCBI Taxonomy" id="2841698"/>
    <lineage>
        <taxon>Bacteria</taxon>
        <taxon>Bacillati</taxon>
        <taxon>Chloroflexota</taxon>
        <taxon>Anaerolineae</taxon>
        <taxon>Anaerolineales</taxon>
        <taxon>Anaerolineales incertae sedis</taxon>
        <taxon>Candidatus Desulfolinea</taxon>
    </lineage>
</organism>
<dbReference type="Gene3D" id="3.30.360.10">
    <property type="entry name" value="Dihydrodipicolinate Reductase, domain 2"/>
    <property type="match status" value="1"/>
</dbReference>
<dbReference type="PANTHER" id="PTHR43796">
    <property type="entry name" value="CARBOXYNORSPERMIDINE SYNTHASE"/>
    <property type="match status" value="1"/>
</dbReference>
<dbReference type="Pfam" id="PF16653">
    <property type="entry name" value="Sacchrp_dh_C"/>
    <property type="match status" value="1"/>
</dbReference>
<dbReference type="SUPFAM" id="SSF51735">
    <property type="entry name" value="NAD(P)-binding Rossmann-fold domains"/>
    <property type="match status" value="1"/>
</dbReference>
<dbReference type="InterPro" id="IPR005097">
    <property type="entry name" value="Sacchrp_dh_NADP-bd"/>
</dbReference>
<dbReference type="PANTHER" id="PTHR43796:SF2">
    <property type="entry name" value="CARBOXYNORSPERMIDINE SYNTHASE"/>
    <property type="match status" value="1"/>
</dbReference>
<protein>
    <submittedName>
        <fullName evidence="3">Saccharopine dehydrogenase NADP-binding domain-containing protein</fullName>
    </submittedName>
</protein>
<name>A0A8J6NIW2_9CHLR</name>
<dbReference type="Gene3D" id="3.40.50.720">
    <property type="entry name" value="NAD(P)-binding Rossmann-like Domain"/>
    <property type="match status" value="1"/>
</dbReference>